<sequence>MEKESLHPSVEEFKKFVQSHPLLIKEVREGRKTWNHLYQDWVVLGSDAAEWSPYKKESDPQESTSGGQSDMISGLFKSLNGINMHDLQQNLSQFSGVMGNVQKLFQQFQRQPPQPPQRGPEDPFSFRWF</sequence>
<feature type="region of interest" description="Disordered" evidence="1">
    <location>
        <begin position="105"/>
        <end position="129"/>
    </location>
</feature>
<dbReference type="Pfam" id="PF14071">
    <property type="entry name" value="YlbD_coat"/>
    <property type="match status" value="1"/>
</dbReference>
<keyword evidence="2" id="KW-0946">Virion</keyword>
<dbReference type="Proteomes" id="UP001596142">
    <property type="component" value="Unassembled WGS sequence"/>
</dbReference>
<evidence type="ECO:0000313" key="3">
    <source>
        <dbReference type="Proteomes" id="UP001596142"/>
    </source>
</evidence>
<evidence type="ECO:0000313" key="2">
    <source>
        <dbReference type="EMBL" id="MFC5712286.1"/>
    </source>
</evidence>
<feature type="compositionally biased region" description="Polar residues" evidence="1">
    <location>
        <begin position="61"/>
        <end position="71"/>
    </location>
</feature>
<organism evidence="2 3">
    <name type="scientific">Thalassorhabdus alkalitolerans</name>
    <dbReference type="NCBI Taxonomy" id="2282697"/>
    <lineage>
        <taxon>Bacteria</taxon>
        <taxon>Bacillati</taxon>
        <taxon>Bacillota</taxon>
        <taxon>Bacilli</taxon>
        <taxon>Bacillales</taxon>
        <taxon>Bacillaceae</taxon>
        <taxon>Thalassorhabdus</taxon>
    </lineage>
</organism>
<name>A0ABW0YKU9_9BACI</name>
<dbReference type="InterPro" id="IPR025953">
    <property type="entry name" value="YlbD_coat"/>
</dbReference>
<proteinExistence type="predicted"/>
<gene>
    <name evidence="2" type="primary">ylbD</name>
    <name evidence="2" type="ORF">ACFPU1_05790</name>
</gene>
<evidence type="ECO:0000256" key="1">
    <source>
        <dbReference type="SAM" id="MobiDB-lite"/>
    </source>
</evidence>
<dbReference type="EMBL" id="JBHSOZ010000003">
    <property type="protein sequence ID" value="MFC5712286.1"/>
    <property type="molecule type" value="Genomic_DNA"/>
</dbReference>
<keyword evidence="2" id="KW-0167">Capsid protein</keyword>
<protein>
    <submittedName>
        <fullName evidence="2">Spore coat protein YlbD</fullName>
    </submittedName>
</protein>
<feature type="region of interest" description="Disordered" evidence="1">
    <location>
        <begin position="51"/>
        <end position="72"/>
    </location>
</feature>
<reference evidence="3" key="1">
    <citation type="journal article" date="2019" name="Int. J. Syst. Evol. Microbiol.">
        <title>The Global Catalogue of Microorganisms (GCM) 10K type strain sequencing project: providing services to taxonomists for standard genome sequencing and annotation.</title>
        <authorList>
            <consortium name="The Broad Institute Genomics Platform"/>
            <consortium name="The Broad Institute Genome Sequencing Center for Infectious Disease"/>
            <person name="Wu L."/>
            <person name="Ma J."/>
        </authorList>
    </citation>
    <scope>NUCLEOTIDE SEQUENCE [LARGE SCALE GENOMIC DNA]</scope>
    <source>
        <strain evidence="3">CECT 7184</strain>
    </source>
</reference>
<comment type="caution">
    <text evidence="2">The sequence shown here is derived from an EMBL/GenBank/DDBJ whole genome shotgun (WGS) entry which is preliminary data.</text>
</comment>
<dbReference type="RefSeq" id="WP_054635225.1">
    <property type="nucleotide sequence ID" value="NZ_JBHSOZ010000003.1"/>
</dbReference>
<keyword evidence="3" id="KW-1185">Reference proteome</keyword>
<accession>A0ABW0YKU9</accession>